<sequence>MIALHHRCAAPPSQSPISVTQARWKSVPVLGAVFPVNMGGRNHVMFETSLWWENRQKCLLWVNVAVDRVFRTHGKSVTFTTTVPLASVSWSVNGSIMILTSVPGSNFTAVEREYADRLGDLTDQDSGDAVFIVPATGHAMTGKTMLEVHDSIDGVIRLSFNTLEAHGRPAHRVSRDSG</sequence>
<protein>
    <submittedName>
        <fullName evidence="1">Uncharacterized protein</fullName>
    </submittedName>
</protein>
<accession>A0AA47MGG2</accession>
<dbReference type="EMBL" id="JAOPHQ010004296">
    <property type="protein sequence ID" value="KAK0139784.1"/>
    <property type="molecule type" value="Genomic_DNA"/>
</dbReference>
<gene>
    <name evidence="1" type="ORF">N1851_023304</name>
</gene>
<evidence type="ECO:0000313" key="1">
    <source>
        <dbReference type="EMBL" id="KAK0139784.1"/>
    </source>
</evidence>
<keyword evidence="2" id="KW-1185">Reference proteome</keyword>
<dbReference type="AlphaFoldDB" id="A0AA47MGG2"/>
<organism evidence="1 2">
    <name type="scientific">Merluccius polli</name>
    <name type="common">Benguela hake</name>
    <name type="synonym">Merluccius cadenati</name>
    <dbReference type="NCBI Taxonomy" id="89951"/>
    <lineage>
        <taxon>Eukaryota</taxon>
        <taxon>Metazoa</taxon>
        <taxon>Chordata</taxon>
        <taxon>Craniata</taxon>
        <taxon>Vertebrata</taxon>
        <taxon>Euteleostomi</taxon>
        <taxon>Actinopterygii</taxon>
        <taxon>Neopterygii</taxon>
        <taxon>Teleostei</taxon>
        <taxon>Neoteleostei</taxon>
        <taxon>Acanthomorphata</taxon>
        <taxon>Zeiogadaria</taxon>
        <taxon>Gadariae</taxon>
        <taxon>Gadiformes</taxon>
        <taxon>Gadoidei</taxon>
        <taxon>Merlucciidae</taxon>
        <taxon>Merluccius</taxon>
    </lineage>
</organism>
<evidence type="ECO:0000313" key="2">
    <source>
        <dbReference type="Proteomes" id="UP001174136"/>
    </source>
</evidence>
<name>A0AA47MGG2_MERPO</name>
<reference evidence="1" key="1">
    <citation type="journal article" date="2023" name="Front. Mar. Sci.">
        <title>A new Merluccius polli reference genome to investigate the effects of global change in West African waters.</title>
        <authorList>
            <person name="Mateo J.L."/>
            <person name="Blanco-Fernandez C."/>
            <person name="Garcia-Vazquez E."/>
            <person name="Machado-Schiaffino G."/>
        </authorList>
    </citation>
    <scope>NUCLEOTIDE SEQUENCE</scope>
    <source>
        <strain evidence="1">C29</strain>
        <tissue evidence="1">Fin</tissue>
    </source>
</reference>
<comment type="caution">
    <text evidence="1">The sequence shown here is derived from an EMBL/GenBank/DDBJ whole genome shotgun (WGS) entry which is preliminary data.</text>
</comment>
<proteinExistence type="predicted"/>
<dbReference type="Proteomes" id="UP001174136">
    <property type="component" value="Unassembled WGS sequence"/>
</dbReference>